<dbReference type="Proteomes" id="UP000221165">
    <property type="component" value="Unassembled WGS sequence"/>
</dbReference>
<evidence type="ECO:0000313" key="3">
    <source>
        <dbReference type="Proteomes" id="UP000221165"/>
    </source>
</evidence>
<protein>
    <submittedName>
        <fullName evidence="2">2og-fe oxygenase family</fullName>
    </submittedName>
</protein>
<dbReference type="PANTHER" id="PTHR42256">
    <property type="entry name" value="OXOGLUTARATE/IRON-DEPENDENT DIOXYGENASE"/>
    <property type="match status" value="1"/>
</dbReference>
<dbReference type="AlphaFoldDB" id="A0A2C6KJ82"/>
<evidence type="ECO:0000313" key="2">
    <source>
        <dbReference type="EMBL" id="PHJ24101.1"/>
    </source>
</evidence>
<feature type="region of interest" description="Disordered" evidence="1">
    <location>
        <begin position="1"/>
        <end position="76"/>
    </location>
</feature>
<feature type="compositionally biased region" description="Low complexity" evidence="1">
    <location>
        <begin position="109"/>
        <end position="122"/>
    </location>
</feature>
<dbReference type="SUPFAM" id="SSF51197">
    <property type="entry name" value="Clavaminate synthase-like"/>
    <property type="match status" value="1"/>
</dbReference>
<feature type="compositionally biased region" description="Polar residues" evidence="1">
    <location>
        <begin position="13"/>
        <end position="27"/>
    </location>
</feature>
<gene>
    <name evidence="2" type="ORF">CSUI_002047</name>
</gene>
<dbReference type="PANTHER" id="PTHR42256:SF1">
    <property type="entry name" value="FE2OG DIOXYGENASE DOMAIN-CONTAINING PROTEIN"/>
    <property type="match status" value="1"/>
</dbReference>
<reference evidence="2 3" key="1">
    <citation type="journal article" date="2017" name="Int. J. Parasitol.">
        <title>The genome of the protozoan parasite Cystoisospora suis and a reverse vaccinology approach to identify vaccine candidates.</title>
        <authorList>
            <person name="Palmieri N."/>
            <person name="Shrestha A."/>
            <person name="Ruttkowski B."/>
            <person name="Beck T."/>
            <person name="Vogl C."/>
            <person name="Tomley F."/>
            <person name="Blake D.P."/>
            <person name="Joachim A."/>
        </authorList>
    </citation>
    <scope>NUCLEOTIDE SEQUENCE [LARGE SCALE GENOMIC DNA]</scope>
    <source>
        <strain evidence="2 3">Wien I</strain>
    </source>
</reference>
<proteinExistence type="predicted"/>
<feature type="compositionally biased region" description="Basic and acidic residues" evidence="1">
    <location>
        <begin position="223"/>
        <end position="236"/>
    </location>
</feature>
<dbReference type="Gene3D" id="2.60.120.590">
    <property type="entry name" value="Alpha-ketoglutarate-dependent dioxygenase AlkB-like"/>
    <property type="match status" value="1"/>
</dbReference>
<accession>A0A2C6KJ82</accession>
<comment type="caution">
    <text evidence="2">The sequence shown here is derived from an EMBL/GenBank/DDBJ whole genome shotgun (WGS) entry which is preliminary data.</text>
</comment>
<feature type="region of interest" description="Disordered" evidence="1">
    <location>
        <begin position="100"/>
        <end position="125"/>
    </location>
</feature>
<feature type="compositionally biased region" description="Low complexity" evidence="1">
    <location>
        <begin position="243"/>
        <end position="253"/>
    </location>
</feature>
<dbReference type="RefSeq" id="XP_067925775.1">
    <property type="nucleotide sequence ID" value="XM_068062249.1"/>
</dbReference>
<sequence>MKGRWRKDKRSDPTLQGSAVVTLSSPSASPPIQKPLLSTSSLSSSTVSSLSSPSPHDSSVPQENTQDAKTAGSISCEEGGALLSHKKQLEEMNVAMQKKDRNWSVYKGPPTSQSNPSSSSSPEYLQDTTSFFSRQRMAQLAKQQSASEGIARNAGALYACQSLKKSSEFALCDTETHAAFKKALDGGSIYLPEFCCKREDMTLFNRLFQDLLQYASQLEAKAKETLPPDDNPKKEVQEEEESFSSSSSSFSTSPHTSSSLPSFPSSSASSALPFLGAVNWSRHLKHENPSFSSTFCKIIEKLSAYFDVEVYATRLNLYMDHTHWKPLHKDSHAYSSVTNQTEDITVGASFGASRELEFVHDQNSEFRFVFPQHNGDVFAFNSEINQLFKHGVPKGEGNIGKERGGGEGVSSNISRGKEESCQKTNRGNTARFSIILWGRRKKLTERNASKSELARQSRYEDRSYR</sequence>
<name>A0A2C6KJ82_9APIC</name>
<feature type="compositionally biased region" description="Low complexity" evidence="1">
    <location>
        <begin position="35"/>
        <end position="61"/>
    </location>
</feature>
<feature type="region of interest" description="Disordered" evidence="1">
    <location>
        <begin position="395"/>
        <end position="425"/>
    </location>
</feature>
<dbReference type="InterPro" id="IPR037151">
    <property type="entry name" value="AlkB-like_sf"/>
</dbReference>
<feature type="region of interest" description="Disordered" evidence="1">
    <location>
        <begin position="223"/>
        <end position="253"/>
    </location>
</feature>
<dbReference type="OrthoDB" id="411779at2759"/>
<keyword evidence="3" id="KW-1185">Reference proteome</keyword>
<dbReference type="EMBL" id="MIGC01000851">
    <property type="protein sequence ID" value="PHJ24101.1"/>
    <property type="molecule type" value="Genomic_DNA"/>
</dbReference>
<evidence type="ECO:0000256" key="1">
    <source>
        <dbReference type="SAM" id="MobiDB-lite"/>
    </source>
</evidence>
<organism evidence="2 3">
    <name type="scientific">Cystoisospora suis</name>
    <dbReference type="NCBI Taxonomy" id="483139"/>
    <lineage>
        <taxon>Eukaryota</taxon>
        <taxon>Sar</taxon>
        <taxon>Alveolata</taxon>
        <taxon>Apicomplexa</taxon>
        <taxon>Conoidasida</taxon>
        <taxon>Coccidia</taxon>
        <taxon>Eucoccidiorida</taxon>
        <taxon>Eimeriorina</taxon>
        <taxon>Sarcocystidae</taxon>
        <taxon>Cystoisospora</taxon>
    </lineage>
</organism>
<dbReference type="VEuPathDB" id="ToxoDB:CSUI_002047"/>
<dbReference type="GeneID" id="94425460"/>